<gene>
    <name evidence="2" type="ORF">CfE428DRAFT_6718</name>
</gene>
<dbReference type="RefSeq" id="WP_006984031.1">
    <property type="nucleotide sequence ID" value="NZ_ABVL01000062.1"/>
</dbReference>
<protein>
    <recommendedName>
        <fullName evidence="1">Knr4/Smi1-like domain-containing protein</fullName>
    </recommendedName>
</protein>
<dbReference type="SUPFAM" id="SSF160631">
    <property type="entry name" value="SMI1/KNR4-like"/>
    <property type="match status" value="1"/>
</dbReference>
<dbReference type="EMBL" id="ABVL01000062">
    <property type="protein sequence ID" value="EDY15757.1"/>
    <property type="molecule type" value="Genomic_DNA"/>
</dbReference>
<organism evidence="2 3">
    <name type="scientific">Chthoniobacter flavus Ellin428</name>
    <dbReference type="NCBI Taxonomy" id="497964"/>
    <lineage>
        <taxon>Bacteria</taxon>
        <taxon>Pseudomonadati</taxon>
        <taxon>Verrucomicrobiota</taxon>
        <taxon>Spartobacteria</taxon>
        <taxon>Chthoniobacterales</taxon>
        <taxon>Chthoniobacteraceae</taxon>
        <taxon>Chthoniobacter</taxon>
    </lineage>
</organism>
<dbReference type="Pfam" id="PF09346">
    <property type="entry name" value="SMI1_KNR4"/>
    <property type="match status" value="1"/>
</dbReference>
<dbReference type="eggNOG" id="ENOG5033D79">
    <property type="taxonomic scope" value="Bacteria"/>
</dbReference>
<name>B4DCS7_9BACT</name>
<reference evidence="2 3" key="1">
    <citation type="journal article" date="2011" name="J. Bacteriol.">
        <title>Genome sequence of Chthoniobacter flavus Ellin428, an aerobic heterotrophic soil bacterium.</title>
        <authorList>
            <person name="Kant R."/>
            <person name="van Passel M.W."/>
            <person name="Palva A."/>
            <person name="Lucas S."/>
            <person name="Lapidus A."/>
            <person name="Glavina Del Rio T."/>
            <person name="Dalin E."/>
            <person name="Tice H."/>
            <person name="Bruce D."/>
            <person name="Goodwin L."/>
            <person name="Pitluck S."/>
            <person name="Larimer F.W."/>
            <person name="Land M.L."/>
            <person name="Hauser L."/>
            <person name="Sangwan P."/>
            <person name="de Vos W.M."/>
            <person name="Janssen P.H."/>
            <person name="Smidt H."/>
        </authorList>
    </citation>
    <scope>NUCLEOTIDE SEQUENCE [LARGE SCALE GENOMIC DNA]</scope>
    <source>
        <strain evidence="2 3">Ellin428</strain>
    </source>
</reference>
<dbReference type="STRING" id="497964.CfE428DRAFT_6718"/>
<comment type="caution">
    <text evidence="2">The sequence shown here is derived from an EMBL/GenBank/DDBJ whole genome shotgun (WGS) entry which is preliminary data.</text>
</comment>
<dbReference type="Proteomes" id="UP000005824">
    <property type="component" value="Unassembled WGS sequence"/>
</dbReference>
<dbReference type="Gene3D" id="3.40.1580.10">
    <property type="entry name" value="SMI1/KNR4-like"/>
    <property type="match status" value="1"/>
</dbReference>
<dbReference type="SMART" id="SM00860">
    <property type="entry name" value="SMI1_KNR4"/>
    <property type="match status" value="1"/>
</dbReference>
<feature type="domain" description="Knr4/Smi1-like" evidence="1">
    <location>
        <begin position="19"/>
        <end position="136"/>
    </location>
</feature>
<dbReference type="AlphaFoldDB" id="B4DCS7"/>
<dbReference type="InterPro" id="IPR037883">
    <property type="entry name" value="Knr4/Smi1-like_sf"/>
</dbReference>
<proteinExistence type="predicted"/>
<accession>B4DCS7</accession>
<evidence type="ECO:0000313" key="3">
    <source>
        <dbReference type="Proteomes" id="UP000005824"/>
    </source>
</evidence>
<evidence type="ECO:0000313" key="2">
    <source>
        <dbReference type="EMBL" id="EDY15757.1"/>
    </source>
</evidence>
<dbReference type="InParanoid" id="B4DCS7"/>
<keyword evidence="3" id="KW-1185">Reference proteome</keyword>
<sequence length="149" mass="16677">MSLAEQVLELFRGFPFGAPATLEEIQRAEQDLGESLSPTLRDLYLSFNGFCGPTNARFFWPLFGPEGLVRSNQVLRSREELPHEFVSSCVFFGDGGVGPMWAVKLETPDTVILWDARWGKEYEVVGKTPLDAWSQGKSDYDEIADEPVA</sequence>
<evidence type="ECO:0000259" key="1">
    <source>
        <dbReference type="SMART" id="SM00860"/>
    </source>
</evidence>
<dbReference type="InterPro" id="IPR018958">
    <property type="entry name" value="Knr4/Smi1-like_dom"/>
</dbReference>